<dbReference type="EMBL" id="AP025523">
    <property type="protein sequence ID" value="BDE08084.1"/>
    <property type="molecule type" value="Genomic_DNA"/>
</dbReference>
<gene>
    <name evidence="1" type="ORF">WPS_33600</name>
</gene>
<dbReference type="Proteomes" id="UP001317532">
    <property type="component" value="Chromosome"/>
</dbReference>
<dbReference type="Gene3D" id="3.40.50.1240">
    <property type="entry name" value="Phosphoglycerate mutase-like"/>
    <property type="match status" value="1"/>
</dbReference>
<dbReference type="SUPFAM" id="SSF53254">
    <property type="entry name" value="Phosphoglycerate mutase-like"/>
    <property type="match status" value="1"/>
</dbReference>
<sequence length="227" mass="24146">MSRSDPLDALGLSLKRGAAELHVVRHADAVPESEETFAIYDDYEAHPLSERGRAQAAAVAERFGDLDVRAVYASPIRRARQTADAIAAVTGVPVHEEPEVREIAIGEVDNGTAMSLRARLEWLATVAMRDGSWTGIPGTEPSHEVRGRMLRALDAIAARHPGERVAVVSHAGAINAALGAIAETAHDFVFPLANASVSVVRIGGGRRLLMSANETGHLTAVASRGRR</sequence>
<dbReference type="AlphaFoldDB" id="A0AAN2CB64"/>
<keyword evidence="2" id="KW-1185">Reference proteome</keyword>
<reference evidence="1 2" key="1">
    <citation type="journal article" date="2022" name="ISME Commun">
        <title>Vulcanimicrobium alpinus gen. nov. sp. nov., the first cultivated representative of the candidate phylum 'Eremiobacterota', is a metabolically versatile aerobic anoxygenic phototroph.</title>
        <authorList>
            <person name="Yabe S."/>
            <person name="Muto K."/>
            <person name="Abe K."/>
            <person name="Yokota A."/>
            <person name="Staudigel H."/>
            <person name="Tebo B.M."/>
        </authorList>
    </citation>
    <scope>NUCLEOTIDE SEQUENCE [LARGE SCALE GENOMIC DNA]</scope>
    <source>
        <strain evidence="1 2">WC8-2</strain>
    </source>
</reference>
<dbReference type="RefSeq" id="WP_317995635.1">
    <property type="nucleotide sequence ID" value="NZ_AP025523.1"/>
</dbReference>
<dbReference type="CDD" id="cd07067">
    <property type="entry name" value="HP_PGM_like"/>
    <property type="match status" value="1"/>
</dbReference>
<dbReference type="PANTHER" id="PTHR48100:SF1">
    <property type="entry name" value="HISTIDINE PHOSPHATASE FAMILY PROTEIN-RELATED"/>
    <property type="match status" value="1"/>
</dbReference>
<dbReference type="InterPro" id="IPR050275">
    <property type="entry name" value="PGM_Phosphatase"/>
</dbReference>
<protein>
    <recommendedName>
        <fullName evidence="3">Histidine phosphatase family protein</fullName>
    </recommendedName>
</protein>
<name>A0AAN2CB64_UNVUL</name>
<proteinExistence type="predicted"/>
<dbReference type="InterPro" id="IPR029033">
    <property type="entry name" value="His_PPase_superfam"/>
</dbReference>
<dbReference type="GO" id="GO:0005737">
    <property type="term" value="C:cytoplasm"/>
    <property type="evidence" value="ECO:0007669"/>
    <property type="project" value="TreeGrafter"/>
</dbReference>
<organism evidence="1 2">
    <name type="scientific">Vulcanimicrobium alpinum</name>
    <dbReference type="NCBI Taxonomy" id="3016050"/>
    <lineage>
        <taxon>Bacteria</taxon>
        <taxon>Bacillati</taxon>
        <taxon>Vulcanimicrobiota</taxon>
        <taxon>Vulcanimicrobiia</taxon>
        <taxon>Vulcanimicrobiales</taxon>
        <taxon>Vulcanimicrobiaceae</taxon>
        <taxon>Vulcanimicrobium</taxon>
    </lineage>
</organism>
<dbReference type="KEGG" id="vab:WPS_33600"/>
<dbReference type="GO" id="GO:0016791">
    <property type="term" value="F:phosphatase activity"/>
    <property type="evidence" value="ECO:0007669"/>
    <property type="project" value="TreeGrafter"/>
</dbReference>
<evidence type="ECO:0000313" key="2">
    <source>
        <dbReference type="Proteomes" id="UP001317532"/>
    </source>
</evidence>
<evidence type="ECO:0008006" key="3">
    <source>
        <dbReference type="Google" id="ProtNLM"/>
    </source>
</evidence>
<dbReference type="InterPro" id="IPR013078">
    <property type="entry name" value="His_Pase_superF_clade-1"/>
</dbReference>
<accession>A0AAN2CB64</accession>
<evidence type="ECO:0000313" key="1">
    <source>
        <dbReference type="EMBL" id="BDE08084.1"/>
    </source>
</evidence>
<dbReference type="PANTHER" id="PTHR48100">
    <property type="entry name" value="BROAD-SPECIFICITY PHOSPHATASE YOR283W-RELATED"/>
    <property type="match status" value="1"/>
</dbReference>
<dbReference type="Pfam" id="PF00300">
    <property type="entry name" value="His_Phos_1"/>
    <property type="match status" value="1"/>
</dbReference>
<dbReference type="SMART" id="SM00855">
    <property type="entry name" value="PGAM"/>
    <property type="match status" value="1"/>
</dbReference>